<dbReference type="EMBL" id="MN739012">
    <property type="protein sequence ID" value="QHT35065.1"/>
    <property type="molecule type" value="Genomic_DNA"/>
</dbReference>
<protein>
    <submittedName>
        <fullName evidence="1">Uncharacterized protein</fullName>
    </submittedName>
</protein>
<sequence>MQLYLVKPKYEQNVSERTLYINGEGKYFIIERYYRTVDIMIKSDEQPVVNIDCVFGENIVEYIKDKCPNCQVEYSVFQRSGIEYPPDMPSDLREKFRENPDYDLTKDGWNAEETELWGYTMFYVFVLTA</sequence>
<evidence type="ECO:0000313" key="1">
    <source>
        <dbReference type="EMBL" id="QHT35065.1"/>
    </source>
</evidence>
<dbReference type="AlphaFoldDB" id="A0A6C0F7D0"/>
<accession>A0A6C0F7D0</accession>
<name>A0A6C0F7D0_9ZZZZ</name>
<organism evidence="1">
    <name type="scientific">viral metagenome</name>
    <dbReference type="NCBI Taxonomy" id="1070528"/>
    <lineage>
        <taxon>unclassified sequences</taxon>
        <taxon>metagenomes</taxon>
        <taxon>organismal metagenomes</taxon>
    </lineage>
</organism>
<reference evidence="1" key="1">
    <citation type="journal article" date="2020" name="Nature">
        <title>Giant virus diversity and host interactions through global metagenomics.</title>
        <authorList>
            <person name="Schulz F."/>
            <person name="Roux S."/>
            <person name="Paez-Espino D."/>
            <person name="Jungbluth S."/>
            <person name="Walsh D.A."/>
            <person name="Denef V.J."/>
            <person name="McMahon K.D."/>
            <person name="Konstantinidis K.T."/>
            <person name="Eloe-Fadrosh E.A."/>
            <person name="Kyrpides N.C."/>
            <person name="Woyke T."/>
        </authorList>
    </citation>
    <scope>NUCLEOTIDE SEQUENCE</scope>
    <source>
        <strain evidence="1">GVMAG-M-3300009180-1</strain>
    </source>
</reference>
<proteinExistence type="predicted"/>